<dbReference type="RefSeq" id="WP_130430440.1">
    <property type="nucleotide sequence ID" value="NZ_SHKP01000004.1"/>
</dbReference>
<keyword evidence="2 4" id="KW-0378">Hydrolase</keyword>
<keyword evidence="1" id="KW-0479">Metal-binding</keyword>
<gene>
    <name evidence="4" type="ORF">EV670_0731</name>
</gene>
<reference evidence="4 5" key="1">
    <citation type="submission" date="2019-02" db="EMBL/GenBank/DDBJ databases">
        <title>Genomic Encyclopedia of Type Strains, Phase IV (KMG-IV): sequencing the most valuable type-strain genomes for metagenomic binning, comparative biology and taxonomic classification.</title>
        <authorList>
            <person name="Goeker M."/>
        </authorList>
    </citation>
    <scope>NUCLEOTIDE SEQUENCE [LARGE SCALE GENOMIC DNA]</scope>
    <source>
        <strain evidence="4 5">DSM 19570</strain>
    </source>
</reference>
<proteinExistence type="predicted"/>
<dbReference type="NCBIfam" id="TIGR01490">
    <property type="entry name" value="HAD-SF-IB-hyp1"/>
    <property type="match status" value="1"/>
</dbReference>
<dbReference type="InterPro" id="IPR036412">
    <property type="entry name" value="HAD-like_sf"/>
</dbReference>
<dbReference type="InterPro" id="IPR006385">
    <property type="entry name" value="HAD_hydro_SerB1"/>
</dbReference>
<evidence type="ECO:0000256" key="2">
    <source>
        <dbReference type="ARBA" id="ARBA00022801"/>
    </source>
</evidence>
<sequence>MKLALFDLDHTLLPFDSGMAWTRFLVGRGVLPPSAADDYLAACQRYVDGTLDIRMLHRQAVMPLASLSAVELQQLGAAFAESLAPRVPASHRAWVLRHRRQHHACVLVTATTRFLAAVVAPLFGIDEVLATKSALDANGRLNGEIVGEPCYREHKLAHVQRWLATRDLSLADCERSWFYSDSMADLPLLRAVSDPVVVRPDARLRALATAEGWPILEGGPDPAPG</sequence>
<keyword evidence="5" id="KW-1185">Reference proteome</keyword>
<evidence type="ECO:0000256" key="3">
    <source>
        <dbReference type="ARBA" id="ARBA00022842"/>
    </source>
</evidence>
<dbReference type="SUPFAM" id="SSF56784">
    <property type="entry name" value="HAD-like"/>
    <property type="match status" value="1"/>
</dbReference>
<dbReference type="Proteomes" id="UP000293671">
    <property type="component" value="Unassembled WGS sequence"/>
</dbReference>
<dbReference type="Pfam" id="PF12710">
    <property type="entry name" value="HAD"/>
    <property type="match status" value="1"/>
</dbReference>
<dbReference type="GO" id="GO:0046872">
    <property type="term" value="F:metal ion binding"/>
    <property type="evidence" value="ECO:0007669"/>
    <property type="project" value="UniProtKB-KW"/>
</dbReference>
<keyword evidence="3" id="KW-0460">Magnesium</keyword>
<evidence type="ECO:0000313" key="4">
    <source>
        <dbReference type="EMBL" id="RZU02702.1"/>
    </source>
</evidence>
<dbReference type="PANTHER" id="PTHR43344">
    <property type="entry name" value="PHOSPHOSERINE PHOSPHATASE"/>
    <property type="match status" value="1"/>
</dbReference>
<protein>
    <submittedName>
        <fullName evidence="4">HAD superfamily hydrolase (TIGR01490 family)</fullName>
    </submittedName>
</protein>
<comment type="caution">
    <text evidence="4">The sequence shown here is derived from an EMBL/GenBank/DDBJ whole genome shotgun (WGS) entry which is preliminary data.</text>
</comment>
<dbReference type="InterPro" id="IPR023214">
    <property type="entry name" value="HAD_sf"/>
</dbReference>
<dbReference type="OrthoDB" id="9784466at2"/>
<accession>A0A4Q7W0G6</accession>
<dbReference type="Gene3D" id="3.40.50.1000">
    <property type="entry name" value="HAD superfamily/HAD-like"/>
    <property type="match status" value="1"/>
</dbReference>
<name>A0A4Q7W0G6_9BURK</name>
<evidence type="ECO:0000256" key="1">
    <source>
        <dbReference type="ARBA" id="ARBA00022723"/>
    </source>
</evidence>
<dbReference type="NCBIfam" id="TIGR01488">
    <property type="entry name" value="HAD-SF-IB"/>
    <property type="match status" value="1"/>
</dbReference>
<dbReference type="Gene3D" id="1.20.1440.100">
    <property type="entry name" value="SG protein - dephosphorylation function"/>
    <property type="match status" value="1"/>
</dbReference>
<organism evidence="4 5">
    <name type="scientific">Rivibacter subsaxonicus</name>
    <dbReference type="NCBI Taxonomy" id="457575"/>
    <lineage>
        <taxon>Bacteria</taxon>
        <taxon>Pseudomonadati</taxon>
        <taxon>Pseudomonadota</taxon>
        <taxon>Betaproteobacteria</taxon>
        <taxon>Burkholderiales</taxon>
        <taxon>Rivibacter</taxon>
    </lineage>
</organism>
<dbReference type="EMBL" id="SHKP01000004">
    <property type="protein sequence ID" value="RZU02702.1"/>
    <property type="molecule type" value="Genomic_DNA"/>
</dbReference>
<dbReference type="PANTHER" id="PTHR43344:SF13">
    <property type="entry name" value="PHOSPHATASE RV3661-RELATED"/>
    <property type="match status" value="1"/>
</dbReference>
<evidence type="ECO:0000313" key="5">
    <source>
        <dbReference type="Proteomes" id="UP000293671"/>
    </source>
</evidence>
<dbReference type="GO" id="GO:0016787">
    <property type="term" value="F:hydrolase activity"/>
    <property type="evidence" value="ECO:0007669"/>
    <property type="project" value="UniProtKB-KW"/>
</dbReference>
<dbReference type="InterPro" id="IPR050582">
    <property type="entry name" value="HAD-like_SerB"/>
</dbReference>
<dbReference type="AlphaFoldDB" id="A0A4Q7W0G6"/>